<proteinExistence type="predicted"/>
<keyword evidence="2" id="KW-1185">Reference proteome</keyword>
<sequence length="145" mass="16658">MLIIKQEQQSVHFAAFSKLLPQNLTFLAPSYSSLQDIAFAQQFKCAIKKLLVVFAEQERAEVWSYAMLPFQINEDSASVSFQNIARDEIILLNFVHFRTNLNLILLKTFFNNHIQNQLAITSNVIIINCVKHLSSYIKSVIEQLP</sequence>
<dbReference type="Proteomes" id="UP000785679">
    <property type="component" value="Unassembled WGS sequence"/>
</dbReference>
<reference evidence="1" key="1">
    <citation type="submission" date="2019-06" db="EMBL/GenBank/DDBJ databases">
        <authorList>
            <person name="Zheng W."/>
        </authorList>
    </citation>
    <scope>NUCLEOTIDE SEQUENCE</scope>
    <source>
        <strain evidence="1">QDHG01</strain>
    </source>
</reference>
<protein>
    <submittedName>
        <fullName evidence="1">Uncharacterized protein</fullName>
    </submittedName>
</protein>
<accession>A0A8J8T4L9</accession>
<comment type="caution">
    <text evidence="1">The sequence shown here is derived from an EMBL/GenBank/DDBJ whole genome shotgun (WGS) entry which is preliminary data.</text>
</comment>
<evidence type="ECO:0000313" key="2">
    <source>
        <dbReference type="Proteomes" id="UP000785679"/>
    </source>
</evidence>
<name>A0A8J8T4L9_HALGN</name>
<evidence type="ECO:0000313" key="1">
    <source>
        <dbReference type="EMBL" id="TNV82039.1"/>
    </source>
</evidence>
<dbReference type="EMBL" id="RRYP01005431">
    <property type="protein sequence ID" value="TNV82039.1"/>
    <property type="molecule type" value="Genomic_DNA"/>
</dbReference>
<organism evidence="1 2">
    <name type="scientific">Halteria grandinella</name>
    <dbReference type="NCBI Taxonomy" id="5974"/>
    <lineage>
        <taxon>Eukaryota</taxon>
        <taxon>Sar</taxon>
        <taxon>Alveolata</taxon>
        <taxon>Ciliophora</taxon>
        <taxon>Intramacronucleata</taxon>
        <taxon>Spirotrichea</taxon>
        <taxon>Stichotrichia</taxon>
        <taxon>Sporadotrichida</taxon>
        <taxon>Halteriidae</taxon>
        <taxon>Halteria</taxon>
    </lineage>
</organism>
<dbReference type="AlphaFoldDB" id="A0A8J8T4L9"/>
<gene>
    <name evidence="1" type="ORF">FGO68_gene10076</name>
</gene>